<proteinExistence type="predicted"/>
<evidence type="ECO:0000313" key="1">
    <source>
        <dbReference type="EMBL" id="GIO57953.1"/>
    </source>
</evidence>
<sequence length="43" mass="4820">MKNENGNAIDVAHFLKSICNDTDETKKLIEQFLTDLAAEVNEP</sequence>
<evidence type="ECO:0000313" key="2">
    <source>
        <dbReference type="Proteomes" id="UP000676601"/>
    </source>
</evidence>
<dbReference type="EMBL" id="BORU01000005">
    <property type="protein sequence ID" value="GIO57953.1"/>
    <property type="molecule type" value="Genomic_DNA"/>
</dbReference>
<protein>
    <submittedName>
        <fullName evidence="1">Uncharacterized protein</fullName>
    </submittedName>
</protein>
<dbReference type="Proteomes" id="UP000676601">
    <property type="component" value="Unassembled WGS sequence"/>
</dbReference>
<keyword evidence="2" id="KW-1185">Reference proteome</keyword>
<reference evidence="1 2" key="1">
    <citation type="submission" date="2021-03" db="EMBL/GenBank/DDBJ databases">
        <title>Antimicrobial resistance genes in bacteria isolated from Japanese honey, and their potential for conferring macrolide and lincosamide resistance in the American foulbrood pathogen Paenibacillus larvae.</title>
        <authorList>
            <person name="Okamoto M."/>
            <person name="Kumagai M."/>
            <person name="Kanamori H."/>
            <person name="Takamatsu D."/>
        </authorList>
    </citation>
    <scope>NUCLEOTIDE SEQUENCE [LARGE SCALE GENOMIC DNA]</scope>
    <source>
        <strain evidence="1 2">J21TS7</strain>
    </source>
</reference>
<accession>A0ABQ4LN52</accession>
<comment type="caution">
    <text evidence="1">The sequence shown here is derived from an EMBL/GenBank/DDBJ whole genome shotgun (WGS) entry which is preliminary data.</text>
</comment>
<gene>
    <name evidence="1" type="ORF">J21TS7_62710</name>
</gene>
<organism evidence="1 2">
    <name type="scientific">Paenibacillus cineris</name>
    <dbReference type="NCBI Taxonomy" id="237530"/>
    <lineage>
        <taxon>Bacteria</taxon>
        <taxon>Bacillati</taxon>
        <taxon>Bacillota</taxon>
        <taxon>Bacilli</taxon>
        <taxon>Bacillales</taxon>
        <taxon>Paenibacillaceae</taxon>
        <taxon>Paenibacillus</taxon>
    </lineage>
</organism>
<name>A0ABQ4LN52_9BACL</name>